<evidence type="ECO:0000313" key="2">
    <source>
        <dbReference type="Proteomes" id="UP001163321"/>
    </source>
</evidence>
<proteinExistence type="predicted"/>
<comment type="caution">
    <text evidence="1">The sequence shown here is derived from an EMBL/GenBank/DDBJ whole genome shotgun (WGS) entry which is preliminary data.</text>
</comment>
<accession>A0ACC0W0S6</accession>
<keyword evidence="2" id="KW-1185">Reference proteome</keyword>
<sequence length="538" mass="59866">MSNWNVVLSSGCVTWAFLKRMALGRIKRSYFGGLRVKFSPTNVALVIMRFHALFRRFPEPAPWTRQPQALFIGAVAWRAKSTAAASACSSAINPVNPFEVQPGCLQPGLSATDFQDRRGKLFATMPNNSALLSNAAVVKYMTHDIPWEFHQNSNFMYLTGLEEPDALAVLVKSQNKCSFVLFVSPRDPRSEQWDGARIGIDEAKDRYLADEAFSLTDLAQAMQKLLSGVDKVFVLKPDGGGRFSQTFIEATQSFHSKFVAGDFLVEQLRMVKSETELDRMRFAADIGAQGFLDMMKYTRAGMSELALGSIFEGSIKKNGALWNAFPNVVGSGSNAAVIHYLAKRGLLREHELVLVDSGCEVAGGYASDITRTWPVGGKLSAAQVMLYEFVLDVQKKCIDHLRRSIKSKESISLNDLHDYSVDIMMKQMLELGIMKDRSASASAMREFQKYNPTYIGHYLGMDVHDTPHITRNMPLVPGMVITVEPGIYLPKTDVDLPEEFRGIGIRIEDDVVITSTGIEIMTSKVPKKLKEMEALRCN</sequence>
<evidence type="ECO:0000313" key="1">
    <source>
        <dbReference type="EMBL" id="KAI9912352.1"/>
    </source>
</evidence>
<reference evidence="1 2" key="1">
    <citation type="journal article" date="2022" name="bioRxiv">
        <title>The genome of the oomycete Peronosclerospora sorghi, a cosmopolitan pathogen of maize and sorghum, is inflated with dispersed pseudogenes.</title>
        <authorList>
            <person name="Fletcher K."/>
            <person name="Martin F."/>
            <person name="Isakeit T."/>
            <person name="Cavanaugh K."/>
            <person name="Magill C."/>
            <person name="Michelmore R."/>
        </authorList>
    </citation>
    <scope>NUCLEOTIDE SEQUENCE [LARGE SCALE GENOMIC DNA]</scope>
    <source>
        <strain evidence="1">P6</strain>
    </source>
</reference>
<dbReference type="Proteomes" id="UP001163321">
    <property type="component" value="Chromosome 4"/>
</dbReference>
<organism evidence="1 2">
    <name type="scientific">Peronosclerospora sorghi</name>
    <dbReference type="NCBI Taxonomy" id="230839"/>
    <lineage>
        <taxon>Eukaryota</taxon>
        <taxon>Sar</taxon>
        <taxon>Stramenopiles</taxon>
        <taxon>Oomycota</taxon>
        <taxon>Peronosporomycetes</taxon>
        <taxon>Peronosporales</taxon>
        <taxon>Peronosporaceae</taxon>
        <taxon>Peronosclerospora</taxon>
    </lineage>
</organism>
<dbReference type="EMBL" id="CM047583">
    <property type="protein sequence ID" value="KAI9912352.1"/>
    <property type="molecule type" value="Genomic_DNA"/>
</dbReference>
<gene>
    <name evidence="1" type="ORF">PsorP6_005492</name>
</gene>
<name>A0ACC0W0S6_9STRA</name>
<protein>
    <submittedName>
        <fullName evidence="1">Uncharacterized protein</fullName>
    </submittedName>
</protein>